<comment type="caution">
    <text evidence="1">The sequence shown here is derived from an EMBL/GenBank/DDBJ whole genome shotgun (WGS) entry which is preliminary data.</text>
</comment>
<evidence type="ECO:0000313" key="1">
    <source>
        <dbReference type="EMBL" id="GMF16202.1"/>
    </source>
</evidence>
<name>A0A9W6TP36_9STRA</name>
<dbReference type="Proteomes" id="UP001165083">
    <property type="component" value="Unassembled WGS sequence"/>
</dbReference>
<sequence length="402" mass="46587">MIRNRSTKHTHKRVSARSLRLTHLHGHMQTPGTCMPHVPSYELIVSPRHCFPSRTEYQTLDSLAHRELHSNTSTRDEHHRTSKLPANREKGVSVTELLLLGERLERKRRRDSKRRYRKVKYDSLDKDIKQLRRVIEQLKQRQCPNHAPVSKKHSVWSAAVEYFHFFRYGLPAKTAEQSSREYFIRTIVAPDVLINDQRGVDEMMQSWRYITLWFQDIQLNLKSLKKSGGNGLIVIAVISASITEETLSNVFPHSSRESTDNLSQLALKLLNQQLVMNGSVRFEWDYGRVTSIQNEFDMLTPMLNLVGALRDVLTLFEKASISHYFQWRSLNLEEKHGKNEARDEEYTLGKEGTLPTPWLSGIKPTISYTSWFDILVVEAKMKPQDPALNTECPKGAELIRLD</sequence>
<reference evidence="1" key="1">
    <citation type="submission" date="2023-04" db="EMBL/GenBank/DDBJ databases">
        <title>Phytophthora lilii NBRC 32176.</title>
        <authorList>
            <person name="Ichikawa N."/>
            <person name="Sato H."/>
            <person name="Tonouchi N."/>
        </authorList>
    </citation>
    <scope>NUCLEOTIDE SEQUENCE</scope>
    <source>
        <strain evidence="1">NBRC 32176</strain>
    </source>
</reference>
<evidence type="ECO:0000313" key="2">
    <source>
        <dbReference type="Proteomes" id="UP001165083"/>
    </source>
</evidence>
<protein>
    <submittedName>
        <fullName evidence="1">Unnamed protein product</fullName>
    </submittedName>
</protein>
<keyword evidence="2" id="KW-1185">Reference proteome</keyword>
<organism evidence="1 2">
    <name type="scientific">Phytophthora lilii</name>
    <dbReference type="NCBI Taxonomy" id="2077276"/>
    <lineage>
        <taxon>Eukaryota</taxon>
        <taxon>Sar</taxon>
        <taxon>Stramenopiles</taxon>
        <taxon>Oomycota</taxon>
        <taxon>Peronosporomycetes</taxon>
        <taxon>Peronosporales</taxon>
        <taxon>Peronosporaceae</taxon>
        <taxon>Phytophthora</taxon>
    </lineage>
</organism>
<gene>
    <name evidence="1" type="ORF">Plil01_000572700</name>
</gene>
<dbReference type="EMBL" id="BSXW01000244">
    <property type="protein sequence ID" value="GMF16202.1"/>
    <property type="molecule type" value="Genomic_DNA"/>
</dbReference>
<dbReference type="AlphaFoldDB" id="A0A9W6TP36"/>
<proteinExistence type="predicted"/>
<accession>A0A9W6TP36</accession>